<dbReference type="GO" id="GO:0008270">
    <property type="term" value="F:zinc ion binding"/>
    <property type="evidence" value="ECO:0007669"/>
    <property type="project" value="UniProtKB-UniRule"/>
</dbReference>
<reference evidence="9" key="1">
    <citation type="submission" date="2024-03" db="EMBL/GenBank/DDBJ databases">
        <title>Venom adaptation and exaptation during the trophic switch to blood-feeding by kissing bugs (Reduviidae: Triatominae).</title>
        <authorList>
            <person name="Zdenek C.N."/>
            <person name="Cardoso F.C."/>
            <person name="Robinson S.D."/>
            <person name="Mercedes R.S."/>
            <person name="Raidjoe E.R."/>
            <person name="Hernandez-Vargas M.J."/>
            <person name="Jin J."/>
            <person name="Corzo G."/>
            <person name="Vetter I."/>
            <person name="King G.F."/>
            <person name="Fry B.G."/>
            <person name="Walker A."/>
        </authorList>
    </citation>
    <scope>NUCLEOTIDE SEQUENCE</scope>
</reference>
<dbReference type="EC" id="3.4.24.-" evidence="7"/>
<keyword evidence="5 6" id="KW-0482">Metalloprotease</keyword>
<feature type="binding site" evidence="6">
    <location>
        <position position="161"/>
    </location>
    <ligand>
        <name>Zn(2+)</name>
        <dbReference type="ChEBI" id="CHEBI:29105"/>
        <note>catalytic</note>
    </ligand>
</feature>
<keyword evidence="2 6" id="KW-0479">Metal-binding</keyword>
<keyword evidence="4 6" id="KW-0862">Zinc</keyword>
<evidence type="ECO:0000256" key="5">
    <source>
        <dbReference type="ARBA" id="ARBA00023049"/>
    </source>
</evidence>
<keyword evidence="7" id="KW-0732">Signal</keyword>
<comment type="cofactor">
    <cofactor evidence="6 7">
        <name>Zn(2+)</name>
        <dbReference type="ChEBI" id="CHEBI:29105"/>
    </cofactor>
    <text evidence="6 7">Binds 1 zinc ion per subunit.</text>
</comment>
<organism evidence="9">
    <name type="scientific">Oncocephalus sp</name>
    <dbReference type="NCBI Taxonomy" id="2944721"/>
    <lineage>
        <taxon>Eukaryota</taxon>
        <taxon>Metazoa</taxon>
        <taxon>Ecdysozoa</taxon>
        <taxon>Arthropoda</taxon>
        <taxon>Hexapoda</taxon>
        <taxon>Insecta</taxon>
        <taxon>Pterygota</taxon>
        <taxon>Neoptera</taxon>
        <taxon>Paraneoptera</taxon>
        <taxon>Hemiptera</taxon>
        <taxon>Heteroptera</taxon>
        <taxon>Panheteroptera</taxon>
        <taxon>Cimicomorpha</taxon>
        <taxon>Reduviidae</taxon>
        <taxon>Stenopodainae</taxon>
        <taxon>Oncocephalus</taxon>
    </lineage>
</organism>
<feature type="disulfide bond" evidence="6">
    <location>
        <begin position="130"/>
        <end position="152"/>
    </location>
</feature>
<dbReference type="InterPro" id="IPR034035">
    <property type="entry name" value="Astacin-like_dom"/>
</dbReference>
<feature type="binding site" evidence="6">
    <location>
        <position position="171"/>
    </location>
    <ligand>
        <name>Zn(2+)</name>
        <dbReference type="ChEBI" id="CHEBI:29105"/>
        <note>catalytic</note>
    </ligand>
</feature>
<dbReference type="PANTHER" id="PTHR10127">
    <property type="entry name" value="DISCOIDIN, CUB, EGF, LAMININ , AND ZINC METALLOPROTEASE DOMAIN CONTAINING"/>
    <property type="match status" value="1"/>
</dbReference>
<dbReference type="PANTHER" id="PTHR10127:SF780">
    <property type="entry name" value="METALLOENDOPEPTIDASE"/>
    <property type="match status" value="1"/>
</dbReference>
<dbReference type="InterPro" id="IPR024079">
    <property type="entry name" value="MetalloPept_cat_dom_sf"/>
</dbReference>
<accession>A0AB38ZEH5</accession>
<evidence type="ECO:0000256" key="2">
    <source>
        <dbReference type="ARBA" id="ARBA00022723"/>
    </source>
</evidence>
<keyword evidence="1 6" id="KW-0645">Protease</keyword>
<keyword evidence="3 6" id="KW-0378">Hydrolase</keyword>
<dbReference type="AlphaFoldDB" id="A0AB38ZEH5"/>
<dbReference type="InterPro" id="IPR001506">
    <property type="entry name" value="Peptidase_M12A"/>
</dbReference>
<dbReference type="Pfam" id="PF01400">
    <property type="entry name" value="Astacin"/>
    <property type="match status" value="1"/>
</dbReference>
<sequence length="264" mass="30282">MTMWSLIVLLFLGSAYSRRLPKLDVQCDKNECVVVGDLMELPDEMIREGDIIADLDLELSRNAFIDKKRRWPQGIVPYVFHNKYSLAERNRIEEAMKGIEAKTCVKFEPMAKVQGAEQTGYVMILPNEGCKSNLGYWATRGQSILSLNPLACLPKLGVIQHELLHVLGLKHEHARPDRDLYVDIVKENIQQSHMQNFWKADEVEFTTYDIPYNYESVMHYKSDAFSKNGKPTIVAKNGEGTAKMGQRKRAHDLDLQKINKMYCS</sequence>
<feature type="binding site" evidence="6">
    <location>
        <position position="165"/>
    </location>
    <ligand>
        <name>Zn(2+)</name>
        <dbReference type="ChEBI" id="CHEBI:29105"/>
        <note>catalytic</note>
    </ligand>
</feature>
<dbReference type="PROSITE" id="PS51864">
    <property type="entry name" value="ASTACIN"/>
    <property type="match status" value="1"/>
</dbReference>
<dbReference type="CDD" id="cd04280">
    <property type="entry name" value="ZnMc_astacin_like"/>
    <property type="match status" value="1"/>
</dbReference>
<name>A0AB38ZEH5_9HEMI</name>
<dbReference type="EMBL" id="PP517434">
    <property type="protein sequence ID" value="WXI02684.1"/>
    <property type="molecule type" value="mRNA"/>
</dbReference>
<dbReference type="GO" id="GO:0004222">
    <property type="term" value="F:metalloendopeptidase activity"/>
    <property type="evidence" value="ECO:0007669"/>
    <property type="project" value="UniProtKB-UniRule"/>
</dbReference>
<dbReference type="SMART" id="SM00235">
    <property type="entry name" value="ZnMc"/>
    <property type="match status" value="1"/>
</dbReference>
<dbReference type="GO" id="GO:0006508">
    <property type="term" value="P:proteolysis"/>
    <property type="evidence" value="ECO:0007669"/>
    <property type="project" value="UniProtKB-KW"/>
</dbReference>
<evidence type="ECO:0000259" key="8">
    <source>
        <dbReference type="PROSITE" id="PS51864"/>
    </source>
</evidence>
<feature type="domain" description="Peptidase M12A" evidence="8">
    <location>
        <begin position="62"/>
        <end position="264"/>
    </location>
</feature>
<feature type="chain" id="PRO_5044047224" description="Metalloendopeptidase" evidence="7">
    <location>
        <begin position="18"/>
        <end position="264"/>
    </location>
</feature>
<evidence type="ECO:0000256" key="6">
    <source>
        <dbReference type="PROSITE-ProRule" id="PRU01211"/>
    </source>
</evidence>
<evidence type="ECO:0000256" key="4">
    <source>
        <dbReference type="ARBA" id="ARBA00022833"/>
    </source>
</evidence>
<feature type="signal peptide" evidence="7">
    <location>
        <begin position="1"/>
        <end position="17"/>
    </location>
</feature>
<evidence type="ECO:0000313" key="9">
    <source>
        <dbReference type="EMBL" id="WXI02684.1"/>
    </source>
</evidence>
<evidence type="ECO:0000256" key="7">
    <source>
        <dbReference type="RuleBase" id="RU361183"/>
    </source>
</evidence>
<dbReference type="SUPFAM" id="SSF55486">
    <property type="entry name" value="Metalloproteases ('zincins'), catalytic domain"/>
    <property type="match status" value="1"/>
</dbReference>
<keyword evidence="6" id="KW-1015">Disulfide bond</keyword>
<evidence type="ECO:0000256" key="3">
    <source>
        <dbReference type="ARBA" id="ARBA00022801"/>
    </source>
</evidence>
<protein>
    <recommendedName>
        <fullName evidence="7">Metalloendopeptidase</fullName>
        <ecNumber evidence="7">3.4.24.-</ecNumber>
    </recommendedName>
</protein>
<dbReference type="Gene3D" id="3.40.390.10">
    <property type="entry name" value="Collagenase (Catalytic Domain)"/>
    <property type="match status" value="1"/>
</dbReference>
<dbReference type="PRINTS" id="PR00480">
    <property type="entry name" value="ASTACIN"/>
</dbReference>
<proteinExistence type="evidence at transcript level"/>
<dbReference type="InterPro" id="IPR006026">
    <property type="entry name" value="Peptidase_Metallo"/>
</dbReference>
<comment type="caution">
    <text evidence="6">Lacks conserved residue(s) required for the propagation of feature annotation.</text>
</comment>
<evidence type="ECO:0000256" key="1">
    <source>
        <dbReference type="ARBA" id="ARBA00022670"/>
    </source>
</evidence>
<feature type="active site" evidence="6">
    <location>
        <position position="162"/>
    </location>
</feature>